<dbReference type="InterPro" id="IPR013320">
    <property type="entry name" value="ConA-like_dom_sf"/>
</dbReference>
<evidence type="ECO:0000256" key="8">
    <source>
        <dbReference type="ARBA" id="ARBA00023295"/>
    </source>
</evidence>
<dbReference type="PANTHER" id="PTHR43576:SF3">
    <property type="entry name" value="ALPHA-L-ARABINOFURANOSIDASE C"/>
    <property type="match status" value="1"/>
</dbReference>
<evidence type="ECO:0000313" key="13">
    <source>
        <dbReference type="Proteomes" id="UP000005337"/>
    </source>
</evidence>
<evidence type="ECO:0000259" key="11">
    <source>
        <dbReference type="Pfam" id="PF22848"/>
    </source>
</evidence>
<dbReference type="GO" id="GO:0000272">
    <property type="term" value="P:polysaccharide catabolic process"/>
    <property type="evidence" value="ECO:0007669"/>
    <property type="project" value="InterPro"/>
</dbReference>
<gene>
    <name evidence="12" type="ORF">AC3_0575</name>
</gene>
<dbReference type="PANTHER" id="PTHR43576">
    <property type="entry name" value="ALPHA-L-ARABINOFURANOSIDASE C-RELATED"/>
    <property type="match status" value="1"/>
</dbReference>
<dbReference type="Gene3D" id="3.20.20.80">
    <property type="entry name" value="Glycosidases"/>
    <property type="match status" value="2"/>
</dbReference>
<evidence type="ECO:0000313" key="12">
    <source>
        <dbReference type="EMBL" id="EDT16599.1"/>
    </source>
</evidence>
<keyword evidence="8" id="KW-0326">Glycosidase</keyword>
<comment type="similarity">
    <text evidence="3">Belongs to the glycosyl hydrolase 51 family.</text>
</comment>
<protein>
    <recommendedName>
        <fullName evidence="5">non-reducing end alpha-L-arabinofuranosidase</fullName>
        <ecNumber evidence="5">3.2.1.55</ecNumber>
    </recommendedName>
</protein>
<dbReference type="Pfam" id="PF06964">
    <property type="entry name" value="Alpha-L-AF_C"/>
    <property type="match status" value="1"/>
</dbReference>
<dbReference type="EMBL" id="ABDW01000001">
    <property type="protein sequence ID" value="EDT16599.1"/>
    <property type="molecule type" value="Genomic_DNA"/>
</dbReference>
<feature type="domain" description="Alpha-L-arabinofuranosidase C-terminal" evidence="10">
    <location>
        <begin position="788"/>
        <end position="916"/>
    </location>
</feature>
<dbReference type="AlphaFoldDB" id="B1BNK4"/>
<evidence type="ECO:0000256" key="4">
    <source>
        <dbReference type="ARBA" id="ARBA00011165"/>
    </source>
</evidence>
<evidence type="ECO:0000256" key="6">
    <source>
        <dbReference type="ARBA" id="ARBA00022801"/>
    </source>
</evidence>
<dbReference type="InterPro" id="IPR010720">
    <property type="entry name" value="Alpha-L-AF_C"/>
</dbReference>
<feature type="signal peptide" evidence="9">
    <location>
        <begin position="1"/>
        <end position="21"/>
    </location>
</feature>
<keyword evidence="7" id="KW-0119">Carbohydrate metabolism</keyword>
<evidence type="ECO:0000259" key="10">
    <source>
        <dbReference type="Pfam" id="PF06964"/>
    </source>
</evidence>
<dbReference type="GO" id="GO:0046373">
    <property type="term" value="P:L-arabinose metabolic process"/>
    <property type="evidence" value="ECO:0007669"/>
    <property type="project" value="InterPro"/>
</dbReference>
<dbReference type="SUPFAM" id="SSF51445">
    <property type="entry name" value="(Trans)glycosidases"/>
    <property type="match status" value="2"/>
</dbReference>
<sequence>MRGKKIFALTTTLLLSMSILGGVNTVAEEISNIPKEGLKGYWNFEESNGNIIMDNSGNNKNATIKGNEVIVNSGISNKGLKLTGQKGTFLSIPSILNMSNEDTTVSFWVNIDKETSDSRAENTVLLQQEGSGRSILYYAPSNKGDKLGSFVGGSNIYGSEPLAQGEWYNLTIVSRKDKKEIDFYINGELDSTHSIGTFPNSNDPLRIGDHKGNDGYALNGIIDEVLIYGRNLSDNEISNIYYENTTIESLKSKLENLLSEAKELRTLANGIIESSLNERLENEIVLSEQFLENNNDNKEEGLNRINNLKQIIKEVNKFVNEELKDKVLISSDINNVFRTVDKALYGANHRYHNDGYGSYDSDNLKIKEEFDVLYDESSFGSIRYPGGKVANLFNWKRSIGDISERKHTIHGDPEQEPEFPYFGLDEAARYAEDKNSEFIYVYNMGNGSKEDAADLVEYLNCEVGENPNGGIDWAQVRADNGHPEPYGVTHFEMGNEFQLEEQGYWTNNTQDRLASYIDGGLINFTNQYVVEEEDWRINTSGKSNGNPNQEKEIRYYPIEEDTLVLRVGQETWTRVDSLENSDGGKVFEYDNSTGKITFGDGVKGDIPAENVDIKVSYSSYRDGYVDYYEEMKKIDSDIKIYSSYDSHDFVRRMGTNKEYDGVVIHPYSGTINSSDSKYYEKILYRAEERVADVKAYEDLMKSILGEENSKDKKVVVSEYGMFRDDSRFVKSQVNAIYTAKSLIGFADISSVPYADKHCLIDFPEGDLLGPGQQAIIQSIVNKETGEIDFVATPTAKVFTLFNKMTGKHVLEENVINNKLLNIDGNRNLEAVETMVSKDDEGNIYLMMVNAAKEETDVRVQIKGFDFKGKSGNVMRVDGPSYDAENTVNNKNNVVVEEENLTPSKNSYLEYTLNPHSITAIKIIDAEFDYKLELQKEIKETKSLYDDSVEGFNVGEYHEGAKIKLNEALSNAQLVLEKENSTEEELIQSIKDLNLAKDIFNSFKIEEKTGDFNNNKKIDIGDLALVSRNYNSSNNQYDLNGDGLVGDYEIKFLNFRILN</sequence>
<dbReference type="GO" id="GO:0046556">
    <property type="term" value="F:alpha-L-arabinofuranosidase activity"/>
    <property type="evidence" value="ECO:0007669"/>
    <property type="project" value="UniProtKB-EC"/>
</dbReference>
<accession>B1BNK4</accession>
<dbReference type="Proteomes" id="UP000005337">
    <property type="component" value="Unassembled WGS sequence"/>
</dbReference>
<comment type="caution">
    <text evidence="12">The sequence shown here is derived from an EMBL/GenBank/DDBJ whole genome shotgun (WGS) entry which is preliminary data.</text>
</comment>
<evidence type="ECO:0000256" key="3">
    <source>
        <dbReference type="ARBA" id="ARBA00007186"/>
    </source>
</evidence>
<dbReference type="InterPro" id="IPR017853">
    <property type="entry name" value="GH"/>
</dbReference>
<evidence type="ECO:0000256" key="9">
    <source>
        <dbReference type="SAM" id="SignalP"/>
    </source>
</evidence>
<comment type="catalytic activity">
    <reaction evidence="1">
        <text>Hydrolysis of terminal non-reducing alpha-L-arabinofuranoside residues in alpha-L-arabinosides.</text>
        <dbReference type="EC" id="3.2.1.55"/>
    </reaction>
</comment>
<evidence type="ECO:0000256" key="7">
    <source>
        <dbReference type="ARBA" id="ARBA00023277"/>
    </source>
</evidence>
<reference evidence="12 13" key="1">
    <citation type="submission" date="2007-07" db="EMBL/GenBank/DDBJ databases">
        <title>Annotation of Clostridium perfringens E str. JGS1987.</title>
        <authorList>
            <person name="Paulsen I."/>
            <person name="Sebastian Y."/>
        </authorList>
    </citation>
    <scope>NUCLEOTIDE SEQUENCE [LARGE SCALE GENOMIC DNA]</scope>
    <source>
        <strain evidence="13">E str. JGS1987</strain>
    </source>
</reference>
<dbReference type="Gene3D" id="1.20.1270.90">
    <property type="entry name" value="AF1782-like"/>
    <property type="match status" value="1"/>
</dbReference>
<dbReference type="RefSeq" id="WP_003461010.1">
    <property type="nucleotide sequence ID" value="NZ_ABDW01000001.1"/>
</dbReference>
<keyword evidence="6" id="KW-0378">Hydrolase</keyword>
<dbReference type="Pfam" id="PF13385">
    <property type="entry name" value="Laminin_G_3"/>
    <property type="match status" value="1"/>
</dbReference>
<dbReference type="SUPFAM" id="SSF51011">
    <property type="entry name" value="Glycosyl hydrolase domain"/>
    <property type="match status" value="1"/>
</dbReference>
<dbReference type="Gene3D" id="1.10.1330.10">
    <property type="entry name" value="Dockerin domain"/>
    <property type="match status" value="1"/>
</dbReference>
<dbReference type="Gene3D" id="2.60.120.200">
    <property type="match status" value="1"/>
</dbReference>
<proteinExistence type="inferred from homology"/>
<dbReference type="EC" id="3.2.1.55" evidence="5"/>
<evidence type="ECO:0000256" key="1">
    <source>
        <dbReference type="ARBA" id="ARBA00001462"/>
    </source>
</evidence>
<dbReference type="Gene3D" id="2.60.40.1180">
    <property type="entry name" value="Golgi alpha-mannosidase II"/>
    <property type="match status" value="1"/>
</dbReference>
<keyword evidence="9" id="KW-0732">Signal</keyword>
<comment type="pathway">
    <text evidence="2">Glycan metabolism.</text>
</comment>
<organism evidence="12 13">
    <name type="scientific">Clostridium perfringens E str. JGS1987</name>
    <dbReference type="NCBI Taxonomy" id="451755"/>
    <lineage>
        <taxon>Bacteria</taxon>
        <taxon>Bacillati</taxon>
        <taxon>Bacillota</taxon>
        <taxon>Clostridia</taxon>
        <taxon>Eubacteriales</taxon>
        <taxon>Clostridiaceae</taxon>
        <taxon>Clostridium</taxon>
    </lineage>
</organism>
<feature type="chain" id="PRO_5038856617" description="non-reducing end alpha-L-arabinofuranosidase" evidence="9">
    <location>
        <begin position="22"/>
        <end position="1058"/>
    </location>
</feature>
<evidence type="ECO:0000256" key="2">
    <source>
        <dbReference type="ARBA" id="ARBA00004881"/>
    </source>
</evidence>
<comment type="subunit">
    <text evidence="4">Homohexamer; trimer of dimers.</text>
</comment>
<dbReference type="InterPro" id="IPR036439">
    <property type="entry name" value="Dockerin_dom_sf"/>
</dbReference>
<dbReference type="Pfam" id="PF22848">
    <property type="entry name" value="ASD1_dom"/>
    <property type="match status" value="1"/>
</dbReference>
<name>B1BNK4_CLOPF</name>
<dbReference type="SUPFAM" id="SSF49899">
    <property type="entry name" value="Concanavalin A-like lectins/glucanases"/>
    <property type="match status" value="1"/>
</dbReference>
<dbReference type="InterPro" id="IPR013780">
    <property type="entry name" value="Glyco_hydro_b"/>
</dbReference>
<evidence type="ECO:0000256" key="5">
    <source>
        <dbReference type="ARBA" id="ARBA00012670"/>
    </source>
</evidence>
<dbReference type="InterPro" id="IPR055235">
    <property type="entry name" value="ASD1_cat"/>
</dbReference>
<feature type="domain" description="Alpha-L-arabinofuranosidase 1 catalytic" evidence="11">
    <location>
        <begin position="381"/>
        <end position="504"/>
    </location>
</feature>